<evidence type="ECO:0000256" key="5">
    <source>
        <dbReference type="ARBA" id="ARBA00031449"/>
    </source>
</evidence>
<dbReference type="UniPathway" id="UPA00391"/>
<evidence type="ECO:0000256" key="6">
    <source>
        <dbReference type="ARBA" id="ARBA00048807"/>
    </source>
</evidence>
<dbReference type="SUPFAM" id="SSF55620">
    <property type="entry name" value="Tetrahydrobiopterin biosynthesis enzymes-like"/>
    <property type="match status" value="2"/>
</dbReference>
<comment type="catalytic activity">
    <reaction evidence="6">
        <text>7,8-dihydroneopterin 3'-triphosphate + H2O = 6-carboxy-5,6,7,8-tetrahydropterin + triphosphate + acetaldehyde + 2 H(+)</text>
        <dbReference type="Rhea" id="RHEA:27966"/>
        <dbReference type="ChEBI" id="CHEBI:15343"/>
        <dbReference type="ChEBI" id="CHEBI:15377"/>
        <dbReference type="ChEBI" id="CHEBI:15378"/>
        <dbReference type="ChEBI" id="CHEBI:18036"/>
        <dbReference type="ChEBI" id="CHEBI:58462"/>
        <dbReference type="ChEBI" id="CHEBI:61032"/>
        <dbReference type="EC" id="4.1.2.50"/>
    </reaction>
</comment>
<comment type="pathway">
    <text evidence="1">Purine metabolism; 7-cyano-7-deazaguanine biosynthesis.</text>
</comment>
<organism evidence="7 8">
    <name type="scientific">Solimonas aquatica</name>
    <dbReference type="NCBI Taxonomy" id="489703"/>
    <lineage>
        <taxon>Bacteria</taxon>
        <taxon>Pseudomonadati</taxon>
        <taxon>Pseudomonadota</taxon>
        <taxon>Gammaproteobacteria</taxon>
        <taxon>Nevskiales</taxon>
        <taxon>Nevskiaceae</taxon>
        <taxon>Solimonas</taxon>
    </lineage>
</organism>
<dbReference type="InterPro" id="IPR038418">
    <property type="entry name" value="6-PTP_synth/QueD_sf"/>
</dbReference>
<dbReference type="EC" id="4.1.2.50" evidence="3"/>
<protein>
    <recommendedName>
        <fullName evidence="4">6-carboxy-5,6,7,8-tetrahydropterin synthase</fullName>
        <ecNumber evidence="3">4.1.2.50</ecNumber>
    </recommendedName>
    <alternativeName>
        <fullName evidence="5">Queuosine biosynthesis protein QueD</fullName>
    </alternativeName>
</protein>
<dbReference type="EMBL" id="FOFS01000003">
    <property type="protein sequence ID" value="SEQ00807.1"/>
    <property type="molecule type" value="Genomic_DNA"/>
</dbReference>
<name>A0A1H9CIF9_9GAMM</name>
<sequence>MASLFVDNLSVIDCAYLDAQRGLVGESFLVDVVLDGPLDAQSMVLDFSQTKRRLKAGIDASLDHRLLVPRQLPGLRIQEDGAQLHLQLDAAPGRYEHRSPASAVCLLDAARIDTETVAAALQRQLQPLLPPAIRLHLNLRHEAIEGAYYHYAHGLKKHAGLCRHIAHGHRSRVELRVDGVRDRALEAQLAARWRDIYLGTQADLLDRGDGQLHFAYQACDGAYELRLPESRVQLLDCDSTVEEIAAWLHRELAPLRAGHRLQVRAYEGWGKGAIAG</sequence>
<comment type="similarity">
    <text evidence="2">Belongs to the PTPS family. QueD subfamily.</text>
</comment>
<evidence type="ECO:0000313" key="7">
    <source>
        <dbReference type="EMBL" id="SEQ00807.1"/>
    </source>
</evidence>
<keyword evidence="8" id="KW-1185">Reference proteome</keyword>
<dbReference type="GO" id="GO:0070497">
    <property type="term" value="F:6-carboxytetrahydropterin synthase activity"/>
    <property type="evidence" value="ECO:0007669"/>
    <property type="project" value="UniProtKB-EC"/>
</dbReference>
<dbReference type="STRING" id="489703.SAMN04488038_10361"/>
<evidence type="ECO:0000256" key="1">
    <source>
        <dbReference type="ARBA" id="ARBA00005061"/>
    </source>
</evidence>
<evidence type="ECO:0000256" key="3">
    <source>
        <dbReference type="ARBA" id="ARBA00012982"/>
    </source>
</evidence>
<proteinExistence type="inferred from homology"/>
<dbReference type="InterPro" id="IPR007115">
    <property type="entry name" value="6-PTP_synth/QueD"/>
</dbReference>
<evidence type="ECO:0000313" key="8">
    <source>
        <dbReference type="Proteomes" id="UP000199233"/>
    </source>
</evidence>
<reference evidence="7 8" key="1">
    <citation type="submission" date="2016-10" db="EMBL/GenBank/DDBJ databases">
        <authorList>
            <person name="de Groot N.N."/>
        </authorList>
    </citation>
    <scope>NUCLEOTIDE SEQUENCE [LARGE SCALE GENOMIC DNA]</scope>
    <source>
        <strain evidence="7 8">DSM 25927</strain>
    </source>
</reference>
<evidence type="ECO:0000256" key="2">
    <source>
        <dbReference type="ARBA" id="ARBA00008900"/>
    </source>
</evidence>
<dbReference type="Gene3D" id="3.30.479.10">
    <property type="entry name" value="6-pyruvoyl tetrahydropterin synthase/QueD"/>
    <property type="match status" value="2"/>
</dbReference>
<dbReference type="AlphaFoldDB" id="A0A1H9CIF9"/>
<dbReference type="Proteomes" id="UP000199233">
    <property type="component" value="Unassembled WGS sequence"/>
</dbReference>
<dbReference type="OrthoDB" id="5820615at2"/>
<accession>A0A1H9CIF9</accession>
<dbReference type="RefSeq" id="WP_093282614.1">
    <property type="nucleotide sequence ID" value="NZ_FOFS01000003.1"/>
</dbReference>
<gene>
    <name evidence="7" type="ORF">SAMN04488038_10361</name>
</gene>
<dbReference type="Pfam" id="PF01242">
    <property type="entry name" value="PTPS"/>
    <property type="match status" value="2"/>
</dbReference>
<evidence type="ECO:0000256" key="4">
    <source>
        <dbReference type="ARBA" id="ARBA00018141"/>
    </source>
</evidence>